<evidence type="ECO:0000256" key="6">
    <source>
        <dbReference type="ARBA" id="ARBA00022729"/>
    </source>
</evidence>
<dbReference type="PANTHER" id="PTHR14447">
    <property type="entry name" value="UROTENSIN 2"/>
    <property type="match status" value="1"/>
</dbReference>
<keyword evidence="5 8" id="KW-0372">Hormone</keyword>
<evidence type="ECO:0000256" key="8">
    <source>
        <dbReference type="RuleBase" id="RU000636"/>
    </source>
</evidence>
<feature type="chain" id="PRO_5017386582" evidence="9">
    <location>
        <begin position="22"/>
        <end position="129"/>
    </location>
</feature>
<organism evidence="10 11">
    <name type="scientific">Paramormyrops kingsleyae</name>
    <dbReference type="NCBI Taxonomy" id="1676925"/>
    <lineage>
        <taxon>Eukaryota</taxon>
        <taxon>Metazoa</taxon>
        <taxon>Chordata</taxon>
        <taxon>Craniata</taxon>
        <taxon>Vertebrata</taxon>
        <taxon>Euteleostomi</taxon>
        <taxon>Actinopterygii</taxon>
        <taxon>Neopterygii</taxon>
        <taxon>Teleostei</taxon>
        <taxon>Osteoglossocephala</taxon>
        <taxon>Osteoglossomorpha</taxon>
        <taxon>Osteoglossiformes</taxon>
        <taxon>Mormyridae</taxon>
        <taxon>Paramormyrops</taxon>
    </lineage>
</organism>
<dbReference type="Ensembl" id="ENSPKIT00000004189.1">
    <property type="protein sequence ID" value="ENSPKIP00000023503.1"/>
    <property type="gene ID" value="ENSPKIG00000007111.1"/>
</dbReference>
<dbReference type="STRING" id="1676925.ENSPKIP00000023503"/>
<dbReference type="RefSeq" id="XP_023656945.1">
    <property type="nucleotide sequence ID" value="XM_023801177.2"/>
</dbReference>
<dbReference type="AlphaFoldDB" id="A0A3B3RYX4"/>
<accession>A0A3B3RYX4</accession>
<name>A0A3B3RYX4_9TELE</name>
<dbReference type="PANTHER" id="PTHR14447:SF0">
    <property type="entry name" value="UROTENSIN-2"/>
    <property type="match status" value="1"/>
</dbReference>
<evidence type="ECO:0000256" key="2">
    <source>
        <dbReference type="ARBA" id="ARBA00006719"/>
    </source>
</evidence>
<evidence type="ECO:0000256" key="1">
    <source>
        <dbReference type="ARBA" id="ARBA00004613"/>
    </source>
</evidence>
<dbReference type="PROSITE" id="PS00984">
    <property type="entry name" value="UROTENSIN_II"/>
    <property type="match status" value="1"/>
</dbReference>
<keyword evidence="7" id="KW-1015">Disulfide bond</keyword>
<protein>
    <submittedName>
        <fullName evidence="10">Urotensin 2, alpha</fullName>
    </submittedName>
</protein>
<comment type="subcellular location">
    <subcellularLocation>
        <location evidence="1 8">Secreted</location>
    </subcellularLocation>
</comment>
<dbReference type="GO" id="GO:0097746">
    <property type="term" value="P:blood vessel diameter maintenance"/>
    <property type="evidence" value="ECO:0007669"/>
    <property type="project" value="InterPro"/>
</dbReference>
<reference evidence="10" key="2">
    <citation type="submission" date="2025-09" db="UniProtKB">
        <authorList>
            <consortium name="Ensembl"/>
        </authorList>
    </citation>
    <scope>IDENTIFICATION</scope>
</reference>
<keyword evidence="3" id="KW-0964">Secreted</keyword>
<evidence type="ECO:0000256" key="5">
    <source>
        <dbReference type="ARBA" id="ARBA00022702"/>
    </source>
</evidence>
<dbReference type="Proteomes" id="UP000261540">
    <property type="component" value="Unplaced"/>
</dbReference>
<reference evidence="10" key="1">
    <citation type="submission" date="2025-08" db="UniProtKB">
        <authorList>
            <consortium name="Ensembl"/>
        </authorList>
    </citation>
    <scope>IDENTIFICATION</scope>
</reference>
<feature type="signal peptide" evidence="9">
    <location>
        <begin position="1"/>
        <end position="21"/>
    </location>
</feature>
<dbReference type="GO" id="GO:0008217">
    <property type="term" value="P:regulation of blood pressure"/>
    <property type="evidence" value="ECO:0007669"/>
    <property type="project" value="InterPro"/>
</dbReference>
<evidence type="ECO:0000256" key="4">
    <source>
        <dbReference type="ARBA" id="ARBA00022685"/>
    </source>
</evidence>
<dbReference type="GeneID" id="111838329"/>
<dbReference type="KEGG" id="pki:111838329"/>
<evidence type="ECO:0000256" key="7">
    <source>
        <dbReference type="ARBA" id="ARBA00023157"/>
    </source>
</evidence>
<evidence type="ECO:0000313" key="11">
    <source>
        <dbReference type="Proteomes" id="UP000261540"/>
    </source>
</evidence>
<sequence>MMCKMLLSWTLLLIASGPLLSHPIVDSAEMSYSLPGSLEEGQTASHDELPLTYQAYLSPSGMYLSYPAMETGEFSKDGLLAAGILPEGAVKKVVFKNQSRLNPFAHFLGTRRQFRKRGNASECFWKYCV</sequence>
<keyword evidence="4" id="KW-0165">Cleavage on pair of basic residues</keyword>
<proteinExistence type="inferred from homology"/>
<keyword evidence="11" id="KW-1185">Reference proteome</keyword>
<evidence type="ECO:0000313" key="10">
    <source>
        <dbReference type="Ensembl" id="ENSPKIP00000023503.1"/>
    </source>
</evidence>
<dbReference type="GeneTree" id="ENSGT00510000049583"/>
<dbReference type="GO" id="GO:0005179">
    <property type="term" value="F:hormone activity"/>
    <property type="evidence" value="ECO:0007669"/>
    <property type="project" value="UniProtKB-KW"/>
</dbReference>
<dbReference type="Pfam" id="PF02083">
    <property type="entry name" value="Urotensin_II"/>
    <property type="match status" value="1"/>
</dbReference>
<keyword evidence="6 9" id="KW-0732">Signal</keyword>
<comment type="similarity">
    <text evidence="2 8">Belongs to the urotensin-2 family.</text>
</comment>
<evidence type="ECO:0000256" key="9">
    <source>
        <dbReference type="SAM" id="SignalP"/>
    </source>
</evidence>
<dbReference type="InterPro" id="IPR001483">
    <property type="entry name" value="Urotensin_II"/>
</dbReference>
<evidence type="ECO:0000256" key="3">
    <source>
        <dbReference type="ARBA" id="ARBA00022525"/>
    </source>
</evidence>
<dbReference type="OrthoDB" id="8894951at2759"/>
<dbReference type="GO" id="GO:0005576">
    <property type="term" value="C:extracellular region"/>
    <property type="evidence" value="ECO:0007669"/>
    <property type="project" value="UniProtKB-SubCell"/>
</dbReference>